<name>A0AAV1U4E3_9STRA</name>
<proteinExistence type="predicted"/>
<dbReference type="EMBL" id="CAKLBY020000394">
    <property type="protein sequence ID" value="CAK7948182.1"/>
    <property type="molecule type" value="Genomic_DNA"/>
</dbReference>
<feature type="region of interest" description="Disordered" evidence="1">
    <location>
        <begin position="1"/>
        <end position="23"/>
    </location>
</feature>
<dbReference type="Proteomes" id="UP001162060">
    <property type="component" value="Unassembled WGS sequence"/>
</dbReference>
<dbReference type="AlphaFoldDB" id="A0AAV1U4E3"/>
<protein>
    <submittedName>
        <fullName evidence="2">Uncharacterized protein</fullName>
    </submittedName>
</protein>
<reference evidence="2" key="1">
    <citation type="submission" date="2024-01" db="EMBL/GenBank/DDBJ databases">
        <authorList>
            <person name="Webb A."/>
        </authorList>
    </citation>
    <scope>NUCLEOTIDE SEQUENCE</scope>
    <source>
        <strain evidence="2">Pm1</strain>
    </source>
</reference>
<organism evidence="2 4">
    <name type="scientific">Peronospora matthiolae</name>
    <dbReference type="NCBI Taxonomy" id="2874970"/>
    <lineage>
        <taxon>Eukaryota</taxon>
        <taxon>Sar</taxon>
        <taxon>Stramenopiles</taxon>
        <taxon>Oomycota</taxon>
        <taxon>Peronosporomycetes</taxon>
        <taxon>Peronosporales</taxon>
        <taxon>Peronosporaceae</taxon>
        <taxon>Peronospora</taxon>
    </lineage>
</organism>
<comment type="caution">
    <text evidence="2">The sequence shown here is derived from an EMBL/GenBank/DDBJ whole genome shotgun (WGS) entry which is preliminary data.</text>
</comment>
<evidence type="ECO:0000256" key="1">
    <source>
        <dbReference type="SAM" id="MobiDB-lite"/>
    </source>
</evidence>
<accession>A0AAV1U4E3</accession>
<sequence>MGAPPPARREATDTSQLSRLRPHSNSSSAVVILSVQNPTSSIDMTYIRSVALLTGLALSSSIAAFDDLEDSMGQPQVTGTIDPAYYNPRPMTIDEVAFLTTTACHPSSYNADVTTRICFSEYLTISLEFLAGRNRTYQVEGCPVDQDIDLGYCREGKCTSPSVYDVRILVLPRENWLNVTSIKKVGA</sequence>
<evidence type="ECO:0000313" key="3">
    <source>
        <dbReference type="EMBL" id="CAK7948182.1"/>
    </source>
</evidence>
<evidence type="ECO:0000313" key="2">
    <source>
        <dbReference type="EMBL" id="CAK7928916.1"/>
    </source>
</evidence>
<gene>
    <name evidence="2" type="ORF">PM001_LOCUS14066</name>
    <name evidence="3" type="ORF">PM001_LOCUS33332</name>
</gene>
<dbReference type="EMBL" id="CAKLBY020000142">
    <property type="protein sequence ID" value="CAK7928916.1"/>
    <property type="molecule type" value="Genomic_DNA"/>
</dbReference>
<feature type="compositionally biased region" description="Polar residues" evidence="1">
    <location>
        <begin position="13"/>
        <end position="23"/>
    </location>
</feature>
<evidence type="ECO:0000313" key="4">
    <source>
        <dbReference type="Proteomes" id="UP001162060"/>
    </source>
</evidence>